<gene>
    <name evidence="1" type="ORF">NUW58_g4320</name>
</gene>
<sequence>MNRHLFGAPSGLPLDNLHIRFVEFKVNDARPWTQNWSAKIVDNELFLQAIHVFYDPNSVGLGTAIGLQNHYICQHVITEIPAGFDLYMLDEIPELKDHRPHPLIPCRDVLRHCSRCLTDFQITIERAQDCESPLGTVPTTPQRGWVDNGNQVHRYCEVGPHQTPHTAGLQITIVAYHQFGSCRSPQDWKWKALAHGAELLGSRRNPVFYPPGAVIRKWQQSI</sequence>
<name>A0ACC1P706_9PEZI</name>
<proteinExistence type="predicted"/>
<protein>
    <submittedName>
        <fullName evidence="1">Uncharacterized protein</fullName>
    </submittedName>
</protein>
<evidence type="ECO:0000313" key="1">
    <source>
        <dbReference type="EMBL" id="KAJ2987783.1"/>
    </source>
</evidence>
<comment type="caution">
    <text evidence="1">The sequence shown here is derived from an EMBL/GenBank/DDBJ whole genome shotgun (WGS) entry which is preliminary data.</text>
</comment>
<dbReference type="Proteomes" id="UP001143856">
    <property type="component" value="Unassembled WGS sequence"/>
</dbReference>
<accession>A0ACC1P706</accession>
<keyword evidence="2" id="KW-1185">Reference proteome</keyword>
<evidence type="ECO:0000313" key="2">
    <source>
        <dbReference type="Proteomes" id="UP001143856"/>
    </source>
</evidence>
<organism evidence="1 2">
    <name type="scientific">Xylaria curta</name>
    <dbReference type="NCBI Taxonomy" id="42375"/>
    <lineage>
        <taxon>Eukaryota</taxon>
        <taxon>Fungi</taxon>
        <taxon>Dikarya</taxon>
        <taxon>Ascomycota</taxon>
        <taxon>Pezizomycotina</taxon>
        <taxon>Sordariomycetes</taxon>
        <taxon>Xylariomycetidae</taxon>
        <taxon>Xylariales</taxon>
        <taxon>Xylariaceae</taxon>
        <taxon>Xylaria</taxon>
    </lineage>
</organism>
<reference evidence="1" key="1">
    <citation type="submission" date="2022-10" db="EMBL/GenBank/DDBJ databases">
        <title>Genome Sequence of Xylaria curta.</title>
        <authorList>
            <person name="Buettner E."/>
        </authorList>
    </citation>
    <scope>NUCLEOTIDE SEQUENCE</scope>
    <source>
        <strain evidence="1">Babe10</strain>
    </source>
</reference>
<dbReference type="EMBL" id="JAPDGR010000740">
    <property type="protein sequence ID" value="KAJ2987783.1"/>
    <property type="molecule type" value="Genomic_DNA"/>
</dbReference>